<feature type="transmembrane region" description="Helical" evidence="7">
    <location>
        <begin position="264"/>
        <end position="285"/>
    </location>
</feature>
<feature type="transmembrane region" description="Helical" evidence="7">
    <location>
        <begin position="297"/>
        <end position="316"/>
    </location>
</feature>
<name>A0AAN9TQD1_9HEMI</name>
<keyword evidence="9" id="KW-1185">Reference proteome</keyword>
<sequence length="368" mass="41351">MAFTKYQIFLSTVMVATGTINLLANEWTNRLEAVGSDGTRRKFDHPFVQTVFMFGGEMLCFLAFKLLVVFYRRRQIFAEDADLIRGNRNFNPFILFPAALCDMTATSLMYIGLVLTTAPSFQMLRGSVIVFVALLSTAFVGRRIEKHHWAGILFVVIGLAVVGFSDYSEKSKDHSSRDMIFGDMLVVMAQIITACQMVYEEKYVVDKDIPPLQAVGWEGTFGFLTLSFLLIPFYFIKVGKPFANNPHEALEDLPDAIAQIKNNPIIGCALVGTMISIAFLNFSGISMTKEVSATARMVLDSVRTFFIWIICLMLKWQDFHPLQLLGFGVLLLGMIIYYQIISFGGIFARVETARPEDEEIISQPADQP</sequence>
<dbReference type="GO" id="GO:0022857">
    <property type="term" value="F:transmembrane transporter activity"/>
    <property type="evidence" value="ECO:0007669"/>
    <property type="project" value="InterPro"/>
</dbReference>
<dbReference type="PIRSF" id="PIRSF036436">
    <property type="entry name" value="UCP036436"/>
    <property type="match status" value="1"/>
</dbReference>
<evidence type="ECO:0000313" key="8">
    <source>
        <dbReference type="EMBL" id="KAK7582695.1"/>
    </source>
</evidence>
<evidence type="ECO:0000256" key="7">
    <source>
        <dbReference type="SAM" id="Phobius"/>
    </source>
</evidence>
<comment type="similarity">
    <text evidence="2">Belongs to the SLC35F solute transporter family.</text>
</comment>
<evidence type="ECO:0000256" key="5">
    <source>
        <dbReference type="ARBA" id="ARBA00022989"/>
    </source>
</evidence>
<keyword evidence="3" id="KW-0813">Transport</keyword>
<comment type="subcellular location">
    <subcellularLocation>
        <location evidence="1">Membrane</location>
        <topology evidence="1">Multi-pass membrane protein</topology>
    </subcellularLocation>
</comment>
<comment type="caution">
    <text evidence="8">The sequence shown here is derived from an EMBL/GenBank/DDBJ whole genome shotgun (WGS) entry which is preliminary data.</text>
</comment>
<feature type="transmembrane region" description="Helical" evidence="7">
    <location>
        <begin position="47"/>
        <end position="71"/>
    </location>
</feature>
<evidence type="ECO:0000256" key="3">
    <source>
        <dbReference type="ARBA" id="ARBA00022448"/>
    </source>
</evidence>
<dbReference type="Proteomes" id="UP001367676">
    <property type="component" value="Unassembled WGS sequence"/>
</dbReference>
<proteinExistence type="inferred from homology"/>
<evidence type="ECO:0000256" key="4">
    <source>
        <dbReference type="ARBA" id="ARBA00022692"/>
    </source>
</evidence>
<keyword evidence="6 7" id="KW-0472">Membrane</keyword>
<feature type="transmembrane region" description="Helical" evidence="7">
    <location>
        <begin position="148"/>
        <end position="167"/>
    </location>
</feature>
<dbReference type="InterPro" id="IPR037185">
    <property type="entry name" value="EmrE-like"/>
</dbReference>
<feature type="transmembrane region" description="Helical" evidence="7">
    <location>
        <begin position="322"/>
        <end position="340"/>
    </location>
</feature>
<feature type="transmembrane region" description="Helical" evidence="7">
    <location>
        <begin position="179"/>
        <end position="199"/>
    </location>
</feature>
<dbReference type="Pfam" id="PF06027">
    <property type="entry name" value="SLC35F"/>
    <property type="match status" value="1"/>
</dbReference>
<protein>
    <recommendedName>
        <fullName evidence="10">Solute carrier family 35 member F6</fullName>
    </recommendedName>
</protein>
<dbReference type="PANTHER" id="PTHR13146:SF0">
    <property type="entry name" value="SOLUTE CARRIER FAMILY 35 MEMBER F6"/>
    <property type="match status" value="1"/>
</dbReference>
<dbReference type="GO" id="GO:0016020">
    <property type="term" value="C:membrane"/>
    <property type="evidence" value="ECO:0007669"/>
    <property type="project" value="UniProtKB-SubCell"/>
</dbReference>
<reference evidence="8 9" key="1">
    <citation type="submission" date="2024-03" db="EMBL/GenBank/DDBJ databases">
        <title>Adaptation during the transition from Ophiocordyceps entomopathogen to insect associate is accompanied by gene loss and intensified selection.</title>
        <authorList>
            <person name="Ward C.M."/>
            <person name="Onetto C.A."/>
            <person name="Borneman A.R."/>
        </authorList>
    </citation>
    <scope>NUCLEOTIDE SEQUENCE [LARGE SCALE GENOMIC DNA]</scope>
    <source>
        <strain evidence="8">AWRI1</strain>
        <tissue evidence="8">Single Adult Female</tissue>
    </source>
</reference>
<evidence type="ECO:0000256" key="2">
    <source>
        <dbReference type="ARBA" id="ARBA00007863"/>
    </source>
</evidence>
<accession>A0AAN9TQD1</accession>
<evidence type="ECO:0000256" key="6">
    <source>
        <dbReference type="ARBA" id="ARBA00023136"/>
    </source>
</evidence>
<feature type="transmembrane region" description="Helical" evidence="7">
    <location>
        <begin position="219"/>
        <end position="236"/>
    </location>
</feature>
<dbReference type="InterPro" id="IPR012404">
    <property type="entry name" value="UCP036436"/>
</dbReference>
<evidence type="ECO:0000313" key="9">
    <source>
        <dbReference type="Proteomes" id="UP001367676"/>
    </source>
</evidence>
<feature type="transmembrane region" description="Helical" evidence="7">
    <location>
        <begin position="7"/>
        <end position="27"/>
    </location>
</feature>
<dbReference type="PANTHER" id="PTHR13146">
    <property type="match status" value="1"/>
</dbReference>
<dbReference type="InterPro" id="IPR009262">
    <property type="entry name" value="SLC35_F1/F2/F6"/>
</dbReference>
<feature type="transmembrane region" description="Helical" evidence="7">
    <location>
        <begin position="92"/>
        <end position="111"/>
    </location>
</feature>
<feature type="transmembrane region" description="Helical" evidence="7">
    <location>
        <begin position="123"/>
        <end position="141"/>
    </location>
</feature>
<dbReference type="SUPFAM" id="SSF103481">
    <property type="entry name" value="Multidrug resistance efflux transporter EmrE"/>
    <property type="match status" value="1"/>
</dbReference>
<keyword evidence="5 7" id="KW-1133">Transmembrane helix</keyword>
<dbReference type="AlphaFoldDB" id="A0AAN9TQD1"/>
<evidence type="ECO:0000256" key="1">
    <source>
        <dbReference type="ARBA" id="ARBA00004141"/>
    </source>
</evidence>
<evidence type="ECO:0008006" key="10">
    <source>
        <dbReference type="Google" id="ProtNLM"/>
    </source>
</evidence>
<keyword evidence="4 7" id="KW-0812">Transmembrane</keyword>
<organism evidence="8 9">
    <name type="scientific">Parthenolecanium corni</name>
    <dbReference type="NCBI Taxonomy" id="536013"/>
    <lineage>
        <taxon>Eukaryota</taxon>
        <taxon>Metazoa</taxon>
        <taxon>Ecdysozoa</taxon>
        <taxon>Arthropoda</taxon>
        <taxon>Hexapoda</taxon>
        <taxon>Insecta</taxon>
        <taxon>Pterygota</taxon>
        <taxon>Neoptera</taxon>
        <taxon>Paraneoptera</taxon>
        <taxon>Hemiptera</taxon>
        <taxon>Sternorrhyncha</taxon>
        <taxon>Coccoidea</taxon>
        <taxon>Coccidae</taxon>
        <taxon>Parthenolecanium</taxon>
    </lineage>
</organism>
<gene>
    <name evidence="8" type="ORF">V9T40_014140</name>
</gene>
<dbReference type="EMBL" id="JBBCAQ010000033">
    <property type="protein sequence ID" value="KAK7582695.1"/>
    <property type="molecule type" value="Genomic_DNA"/>
</dbReference>